<dbReference type="RefSeq" id="WP_183398446.1">
    <property type="nucleotide sequence ID" value="NZ_JACIDS010000002.1"/>
</dbReference>
<dbReference type="EMBL" id="JACIDS010000002">
    <property type="protein sequence ID" value="MBB3930829.1"/>
    <property type="molecule type" value="Genomic_DNA"/>
</dbReference>
<reference evidence="7 8" key="1">
    <citation type="submission" date="2020-08" db="EMBL/GenBank/DDBJ databases">
        <title>Genomic Encyclopedia of Type Strains, Phase IV (KMG-IV): sequencing the most valuable type-strain genomes for metagenomic binning, comparative biology and taxonomic classification.</title>
        <authorList>
            <person name="Goeker M."/>
        </authorList>
    </citation>
    <scope>NUCLEOTIDE SEQUENCE [LARGE SCALE GENOMIC DNA]</scope>
    <source>
        <strain evidence="7 8">DSM 25966</strain>
    </source>
</reference>
<dbReference type="PANTHER" id="PTHR10884:SF14">
    <property type="entry name" value="NADH DEHYDROGENASE [UBIQUINONE] IRON-SULFUR PROTEIN 3, MITOCHONDRIAL"/>
    <property type="match status" value="1"/>
</dbReference>
<evidence type="ECO:0000256" key="1">
    <source>
        <dbReference type="ARBA" id="ARBA00007569"/>
    </source>
</evidence>
<dbReference type="Pfam" id="PF00329">
    <property type="entry name" value="Complex1_30kDa"/>
    <property type="match status" value="1"/>
</dbReference>
<comment type="function">
    <text evidence="3">NDH-1 shuttles electrons from NADH, via FMN and iron-sulfur (Fe-S) centers, to quinones in the respiratory chain. The immediate electron acceptor for the enzyme in this species is believed to be ubiquinone. Couples the redox reaction to proton translocation (for every two electrons transferred, four hydrogen ions are translocated across the cytoplasmic membrane), and thus conserves the redox energy in a proton gradient.</text>
</comment>
<evidence type="ECO:0000313" key="8">
    <source>
        <dbReference type="Proteomes" id="UP000553963"/>
    </source>
</evidence>
<keyword evidence="8" id="KW-1185">Reference proteome</keyword>
<gene>
    <name evidence="3" type="primary">nuoC</name>
    <name evidence="7" type="ORF">GGR25_001868</name>
</gene>
<dbReference type="InterPro" id="IPR001268">
    <property type="entry name" value="NADH_UbQ_OxRdtase_30kDa_su"/>
</dbReference>
<dbReference type="PROSITE" id="PS00542">
    <property type="entry name" value="COMPLEX1_30K"/>
    <property type="match status" value="1"/>
</dbReference>
<dbReference type="GO" id="GO:0048038">
    <property type="term" value="F:quinone binding"/>
    <property type="evidence" value="ECO:0007669"/>
    <property type="project" value="UniProtKB-KW"/>
</dbReference>
<dbReference type="AlphaFoldDB" id="A0A840AKI6"/>
<dbReference type="GO" id="GO:0005886">
    <property type="term" value="C:plasma membrane"/>
    <property type="evidence" value="ECO:0007669"/>
    <property type="project" value="UniProtKB-SubCell"/>
</dbReference>
<keyword evidence="3" id="KW-0472">Membrane</keyword>
<evidence type="ECO:0000256" key="5">
    <source>
        <dbReference type="RuleBase" id="RU003582"/>
    </source>
</evidence>
<organism evidence="7 8">
    <name type="scientific">Kaistia hirudinis</name>
    <dbReference type="NCBI Taxonomy" id="1293440"/>
    <lineage>
        <taxon>Bacteria</taxon>
        <taxon>Pseudomonadati</taxon>
        <taxon>Pseudomonadota</taxon>
        <taxon>Alphaproteobacteria</taxon>
        <taxon>Hyphomicrobiales</taxon>
        <taxon>Kaistiaceae</taxon>
        <taxon>Kaistia</taxon>
    </lineage>
</organism>
<evidence type="ECO:0000256" key="4">
    <source>
        <dbReference type="RuleBase" id="RU003456"/>
    </source>
</evidence>
<comment type="subunit">
    <text evidence="3">NDH-1 is composed of 14 different subunits. Subunits NuoB, C, D, E, F, and G constitute the peripheral sector of the complex.</text>
</comment>
<dbReference type="SUPFAM" id="SSF143243">
    <property type="entry name" value="Nqo5-like"/>
    <property type="match status" value="1"/>
</dbReference>
<dbReference type="NCBIfam" id="NF004733">
    <property type="entry name" value="PRK06074.1-5"/>
    <property type="match status" value="1"/>
</dbReference>
<evidence type="ECO:0000313" key="7">
    <source>
        <dbReference type="EMBL" id="MBB3930829.1"/>
    </source>
</evidence>
<dbReference type="Gene3D" id="3.30.460.80">
    <property type="entry name" value="NADH:ubiquinone oxidoreductase, 30kDa subunit"/>
    <property type="match status" value="1"/>
</dbReference>
<comment type="subcellular location">
    <subcellularLocation>
        <location evidence="3">Cell membrane</location>
        <topology evidence="3">Peripheral membrane protein</topology>
        <orientation evidence="3">Cytoplasmic side</orientation>
    </subcellularLocation>
</comment>
<sequence length="205" mass="23341">MDETLKELGDYIAASRGEAILGYEVAYGELNVRVAHDAIADVVAWLAKDPKGGFVSLVDVCGADYPEREKRFDVVYHLLSPARNLRIRLTIQTDDVTPVPSITPILPGANWFEREAYDLYGILFVGHPDLRRLLTDYGFEGHPLRKDFPVTGYVEVRYDDEQKRVVYEPVRLNQEFRDFDFLSPWEGTDYVLPGDEKAKAETKPS</sequence>
<evidence type="ECO:0000256" key="3">
    <source>
        <dbReference type="HAMAP-Rule" id="MF_01357"/>
    </source>
</evidence>
<comment type="similarity">
    <text evidence="1 3 4">Belongs to the complex I 30 kDa subunit family.</text>
</comment>
<dbReference type="InterPro" id="IPR020396">
    <property type="entry name" value="NADH_UbQ_OxRdtase_CS"/>
</dbReference>
<dbReference type="EC" id="7.1.1.-" evidence="3"/>
<dbReference type="PANTHER" id="PTHR10884">
    <property type="entry name" value="NADH DEHYDROGENASE UBIQUINONE IRON-SULFUR PROTEIN 3"/>
    <property type="match status" value="1"/>
</dbReference>
<dbReference type="GO" id="GO:0050136">
    <property type="term" value="F:NADH dehydrogenase (quinone) (non-electrogenic) activity"/>
    <property type="evidence" value="ECO:0007669"/>
    <property type="project" value="UniProtKB-UniRule"/>
</dbReference>
<dbReference type="GO" id="GO:0008137">
    <property type="term" value="F:NADH dehydrogenase (ubiquinone) activity"/>
    <property type="evidence" value="ECO:0007669"/>
    <property type="project" value="InterPro"/>
</dbReference>
<name>A0A840AKI6_9HYPH</name>
<comment type="caution">
    <text evidence="7">The sequence shown here is derived from an EMBL/GenBank/DDBJ whole genome shotgun (WGS) entry which is preliminary data.</text>
</comment>
<protein>
    <recommendedName>
        <fullName evidence="3">NADH-quinone oxidoreductase subunit C</fullName>
        <ecNumber evidence="3">7.1.1.-</ecNumber>
    </recommendedName>
    <alternativeName>
        <fullName evidence="3">NADH dehydrogenase I subunit C</fullName>
    </alternativeName>
    <alternativeName>
        <fullName evidence="3">NDH-1 subunit C</fullName>
    </alternativeName>
</protein>
<keyword evidence="3" id="KW-1003">Cell membrane</keyword>
<dbReference type="InterPro" id="IPR037232">
    <property type="entry name" value="NADH_quin_OxRdtase_su_C/D-like"/>
</dbReference>
<keyword evidence="2 3" id="KW-0813">Transport</keyword>
<dbReference type="InterPro" id="IPR010218">
    <property type="entry name" value="NADH_DH_suC"/>
</dbReference>
<accession>A0A840AKI6</accession>
<evidence type="ECO:0000259" key="6">
    <source>
        <dbReference type="Pfam" id="PF00329"/>
    </source>
</evidence>
<keyword evidence="3 4" id="KW-1278">Translocase</keyword>
<keyword evidence="3 5" id="KW-0874">Quinone</keyword>
<keyword evidence="3 4" id="KW-0520">NAD</keyword>
<dbReference type="NCBIfam" id="TIGR01961">
    <property type="entry name" value="NuoC_fam"/>
    <property type="match status" value="1"/>
</dbReference>
<comment type="catalytic activity">
    <reaction evidence="3 5">
        <text>a quinone + NADH + 5 H(+)(in) = a quinol + NAD(+) + 4 H(+)(out)</text>
        <dbReference type="Rhea" id="RHEA:57888"/>
        <dbReference type="ChEBI" id="CHEBI:15378"/>
        <dbReference type="ChEBI" id="CHEBI:24646"/>
        <dbReference type="ChEBI" id="CHEBI:57540"/>
        <dbReference type="ChEBI" id="CHEBI:57945"/>
        <dbReference type="ChEBI" id="CHEBI:132124"/>
    </reaction>
</comment>
<dbReference type="HAMAP" id="MF_01357">
    <property type="entry name" value="NDH1_NuoC"/>
    <property type="match status" value="1"/>
</dbReference>
<evidence type="ECO:0000256" key="2">
    <source>
        <dbReference type="ARBA" id="ARBA00022448"/>
    </source>
</evidence>
<keyword evidence="3" id="KW-0830">Ubiquinone</keyword>
<proteinExistence type="inferred from homology"/>
<dbReference type="Proteomes" id="UP000553963">
    <property type="component" value="Unassembled WGS sequence"/>
</dbReference>
<feature type="domain" description="NADH:ubiquinone oxidoreductase 30kDa subunit" evidence="6">
    <location>
        <begin position="32"/>
        <end position="153"/>
    </location>
</feature>